<keyword evidence="3" id="KW-0804">Transcription</keyword>
<evidence type="ECO:0000256" key="1">
    <source>
        <dbReference type="ARBA" id="ARBA00023015"/>
    </source>
</evidence>
<dbReference type="AlphaFoldDB" id="A0A166BC20"/>
<keyword evidence="1" id="KW-0805">Transcription regulation</keyword>
<evidence type="ECO:0000313" key="5">
    <source>
        <dbReference type="EMBL" id="KZL22112.1"/>
    </source>
</evidence>
<name>A0A166BC20_9HYPH</name>
<evidence type="ECO:0000259" key="4">
    <source>
        <dbReference type="PROSITE" id="PS51118"/>
    </source>
</evidence>
<comment type="caution">
    <text evidence="5">The sequence shown here is derived from an EMBL/GenBank/DDBJ whole genome shotgun (WGS) entry which is preliminary data.</text>
</comment>
<dbReference type="InterPro" id="IPR036390">
    <property type="entry name" value="WH_DNA-bd_sf"/>
</dbReference>
<evidence type="ECO:0000313" key="6">
    <source>
        <dbReference type="Proteomes" id="UP000076577"/>
    </source>
</evidence>
<dbReference type="RefSeq" id="WP_068000625.1">
    <property type="nucleotide sequence ID" value="NZ_FOFM01000003.1"/>
</dbReference>
<evidence type="ECO:0000256" key="2">
    <source>
        <dbReference type="ARBA" id="ARBA00023125"/>
    </source>
</evidence>
<organism evidence="5 6">
    <name type="scientific">Pseudovibrio axinellae</name>
    <dbReference type="NCBI Taxonomy" id="989403"/>
    <lineage>
        <taxon>Bacteria</taxon>
        <taxon>Pseudomonadati</taxon>
        <taxon>Pseudomonadota</taxon>
        <taxon>Alphaproteobacteria</taxon>
        <taxon>Hyphomicrobiales</taxon>
        <taxon>Stappiaceae</taxon>
        <taxon>Pseudovibrio</taxon>
    </lineage>
</organism>
<dbReference type="SUPFAM" id="SSF46785">
    <property type="entry name" value="Winged helix' DNA-binding domain"/>
    <property type="match status" value="1"/>
</dbReference>
<dbReference type="PATRIC" id="fig|989403.3.peg.147"/>
<sequence length="118" mass="13727">MSTEIRSGCPIANTLDIVGDRWSLLILRDMFNGKKTFSEFLNSPEKITTSVLTVRLNQLSATGLVQKELYQSNPKRYQYLLTDQGRDMLPVLQEMCRWANKHMPETWVAPEKFMEKRT</sequence>
<feature type="domain" description="HTH hxlR-type" evidence="4">
    <location>
        <begin position="9"/>
        <end position="107"/>
    </location>
</feature>
<keyword evidence="6" id="KW-1185">Reference proteome</keyword>
<protein>
    <submittedName>
        <fullName evidence="5">Putative HTH-type transcriptional regulator YybR</fullName>
    </submittedName>
</protein>
<dbReference type="EMBL" id="LMCB01000001">
    <property type="protein sequence ID" value="KZL22112.1"/>
    <property type="molecule type" value="Genomic_DNA"/>
</dbReference>
<proteinExistence type="predicted"/>
<dbReference type="InterPro" id="IPR036388">
    <property type="entry name" value="WH-like_DNA-bd_sf"/>
</dbReference>
<dbReference type="PANTHER" id="PTHR33204">
    <property type="entry name" value="TRANSCRIPTIONAL REGULATOR, MARR FAMILY"/>
    <property type="match status" value="1"/>
</dbReference>
<accession>A0A166BC20</accession>
<dbReference type="PROSITE" id="PS51118">
    <property type="entry name" value="HTH_HXLR"/>
    <property type="match status" value="1"/>
</dbReference>
<dbReference type="InterPro" id="IPR002577">
    <property type="entry name" value="HTH_HxlR"/>
</dbReference>
<dbReference type="Gene3D" id="1.10.10.10">
    <property type="entry name" value="Winged helix-like DNA-binding domain superfamily/Winged helix DNA-binding domain"/>
    <property type="match status" value="1"/>
</dbReference>
<reference evidence="5 6" key="1">
    <citation type="journal article" date="2016" name="Front. Microbiol.">
        <title>Comparative Genomic Analysis Reveals a Diverse Repertoire of Genes Involved in Prokaryote-Eukaryote Interactions within the Pseudovibrio Genus.</title>
        <authorList>
            <person name="Romano S."/>
            <person name="Fernandez-Guerra A."/>
            <person name="Reen F.J."/>
            <person name="Glockner F.O."/>
            <person name="Crowley S.P."/>
            <person name="O'Sullivan O."/>
            <person name="Cotter P.D."/>
            <person name="Adams C."/>
            <person name="Dobson A.D."/>
            <person name="O'Gara F."/>
        </authorList>
    </citation>
    <scope>NUCLEOTIDE SEQUENCE [LARGE SCALE GENOMIC DNA]</scope>
    <source>
        <strain evidence="5 6">Ad2</strain>
    </source>
</reference>
<dbReference type="OrthoDB" id="9782219at2"/>
<dbReference type="PANTHER" id="PTHR33204:SF37">
    <property type="entry name" value="HTH-TYPE TRANSCRIPTIONAL REGULATOR YODB"/>
    <property type="match status" value="1"/>
</dbReference>
<dbReference type="GO" id="GO:0003677">
    <property type="term" value="F:DNA binding"/>
    <property type="evidence" value="ECO:0007669"/>
    <property type="project" value="UniProtKB-KW"/>
</dbReference>
<keyword evidence="2" id="KW-0238">DNA-binding</keyword>
<evidence type="ECO:0000256" key="3">
    <source>
        <dbReference type="ARBA" id="ARBA00023163"/>
    </source>
</evidence>
<gene>
    <name evidence="5" type="primary">yybR_1</name>
    <name evidence="5" type="ORF">PsAD2_00138</name>
</gene>
<dbReference type="Pfam" id="PF01638">
    <property type="entry name" value="HxlR"/>
    <property type="match status" value="1"/>
</dbReference>
<dbReference type="Proteomes" id="UP000076577">
    <property type="component" value="Unassembled WGS sequence"/>
</dbReference>
<dbReference type="STRING" id="989403.SAMN05421798_10361"/>